<feature type="signal peptide" evidence="1">
    <location>
        <begin position="1"/>
        <end position="18"/>
    </location>
</feature>
<sequence>MSRLLIFCCCLLVAGSNAFVNTRPNLQVRKSTTKSLNVIPEAFTDTPETARTYFYIWFFGGQGGATVAFGQFPRQFSKFKSLFEMSEEGPTKAGETVGLSPLCLYPRDISKADVDQVLSNKLSVEQMVVKGPKPNYLSEKGYLCFDSFADANKKCNPLTIRAVFDAMSTGDNVDPSIAQRKLDEFRSDPSAFKNSLQKQKLAGFSSIAFLLFLLGPIVAETCIEAASFGWFPEWPGGANLPWSLLIGPGFWTIPEYWI</sequence>
<protein>
    <submittedName>
        <fullName evidence="2">Uncharacterized protein</fullName>
    </submittedName>
</protein>
<dbReference type="AlphaFoldDB" id="A0AAD8XZS7"/>
<reference evidence="2" key="1">
    <citation type="submission" date="2023-06" db="EMBL/GenBank/DDBJ databases">
        <title>Survivors Of The Sea: Transcriptome response of Skeletonema marinoi to long-term dormancy.</title>
        <authorList>
            <person name="Pinder M.I.M."/>
            <person name="Kourtchenko O."/>
            <person name="Robertson E.K."/>
            <person name="Larsson T."/>
            <person name="Maumus F."/>
            <person name="Osuna-Cruz C.M."/>
            <person name="Vancaester E."/>
            <person name="Stenow R."/>
            <person name="Vandepoele K."/>
            <person name="Ploug H."/>
            <person name="Bruchert V."/>
            <person name="Godhe A."/>
            <person name="Topel M."/>
        </authorList>
    </citation>
    <scope>NUCLEOTIDE SEQUENCE</scope>
    <source>
        <strain evidence="2">R05AC</strain>
    </source>
</reference>
<comment type="caution">
    <text evidence="2">The sequence shown here is derived from an EMBL/GenBank/DDBJ whole genome shotgun (WGS) entry which is preliminary data.</text>
</comment>
<proteinExistence type="predicted"/>
<evidence type="ECO:0000313" key="3">
    <source>
        <dbReference type="Proteomes" id="UP001224775"/>
    </source>
</evidence>
<evidence type="ECO:0000256" key="1">
    <source>
        <dbReference type="SAM" id="SignalP"/>
    </source>
</evidence>
<dbReference type="EMBL" id="JATAAI010000028">
    <property type="protein sequence ID" value="KAK1736742.1"/>
    <property type="molecule type" value="Genomic_DNA"/>
</dbReference>
<dbReference type="Proteomes" id="UP001224775">
    <property type="component" value="Unassembled WGS sequence"/>
</dbReference>
<gene>
    <name evidence="2" type="ORF">QTG54_012764</name>
</gene>
<name>A0AAD8XZS7_9STRA</name>
<feature type="chain" id="PRO_5042168932" evidence="1">
    <location>
        <begin position="19"/>
        <end position="258"/>
    </location>
</feature>
<organism evidence="2 3">
    <name type="scientific">Skeletonema marinoi</name>
    <dbReference type="NCBI Taxonomy" id="267567"/>
    <lineage>
        <taxon>Eukaryota</taxon>
        <taxon>Sar</taxon>
        <taxon>Stramenopiles</taxon>
        <taxon>Ochrophyta</taxon>
        <taxon>Bacillariophyta</taxon>
        <taxon>Coscinodiscophyceae</taxon>
        <taxon>Thalassiosirophycidae</taxon>
        <taxon>Thalassiosirales</taxon>
        <taxon>Skeletonemataceae</taxon>
        <taxon>Skeletonema</taxon>
        <taxon>Skeletonema marinoi-dohrnii complex</taxon>
    </lineage>
</organism>
<evidence type="ECO:0000313" key="2">
    <source>
        <dbReference type="EMBL" id="KAK1736742.1"/>
    </source>
</evidence>
<keyword evidence="1" id="KW-0732">Signal</keyword>
<accession>A0AAD8XZS7</accession>
<keyword evidence="3" id="KW-1185">Reference proteome</keyword>